<accession>A0A538UEI7</accession>
<evidence type="ECO:0000256" key="1">
    <source>
        <dbReference type="ARBA" id="ARBA00012513"/>
    </source>
</evidence>
<keyword evidence="4 7" id="KW-0547">Nucleotide-binding</keyword>
<feature type="domain" description="Protein kinase" evidence="9">
    <location>
        <begin position="106"/>
        <end position="378"/>
    </location>
</feature>
<dbReference type="PROSITE" id="PS50011">
    <property type="entry name" value="PROTEIN_KINASE_DOM"/>
    <property type="match status" value="1"/>
</dbReference>
<dbReference type="SMART" id="SM00220">
    <property type="entry name" value="S_TKc"/>
    <property type="match status" value="1"/>
</dbReference>
<name>A0A538UEI7_UNCEI</name>
<evidence type="ECO:0000313" key="11">
    <source>
        <dbReference type="Proteomes" id="UP000319771"/>
    </source>
</evidence>
<dbReference type="AlphaFoldDB" id="A0A538UEI7"/>
<dbReference type="PANTHER" id="PTHR43289:SF6">
    <property type="entry name" value="SERINE_THREONINE-PROTEIN KINASE NEKL-3"/>
    <property type="match status" value="1"/>
</dbReference>
<gene>
    <name evidence="10" type="ORF">E6K81_00260</name>
</gene>
<keyword evidence="5" id="KW-0418">Kinase</keyword>
<dbReference type="Pfam" id="PF00069">
    <property type="entry name" value="Pkinase"/>
    <property type="match status" value="1"/>
</dbReference>
<dbReference type="InterPro" id="IPR011009">
    <property type="entry name" value="Kinase-like_dom_sf"/>
</dbReference>
<dbReference type="GO" id="GO:0005524">
    <property type="term" value="F:ATP binding"/>
    <property type="evidence" value="ECO:0007669"/>
    <property type="project" value="UniProtKB-UniRule"/>
</dbReference>
<sequence>MNAGSGSSQPISIRCFCRPPRAPATIAHRRMTASSTLRPRRFATEPPLRDLLGPAESRPPTRRSQVRCRSRPWRPIPVIRACAPPARMRYLRRPMPLAPGTRIGHYEVLGPLGAGGMGEVYRARDQRLGRTVAIKSLGEGFAADPERVARFEREARILASLHHANIATIYGLEESGGTPYLALEFVEGETLADRLVRGAVTVAETLDFGAQVASALDAAHEQGVVHRDLKPGNVMLTPAGVVKVLDFGLAKNAPSGTDPAPSQSFVPTLTMGATAAGVILGTAPYMSPEQARGKAVDRRTDVWALGCVLYECLTGRRTFEGETTSDVIARILEREPDYDALPASVPQRLRDLVRRCLTKSVADRPRDAGDLRRELQSIATDQSSPRATAERAAGSTPSVAVLYFENLGQDPENDYFCAGITEDILTDLSKLKGLRVASRNAVTRYRGQSADIPGVARDLNVRAVLEGTIRRAADRVRITAQLVSADGFHLWAERYDRKLDDVFAVQEEIASSIA</sequence>
<keyword evidence="6 7" id="KW-0067">ATP-binding</keyword>
<evidence type="ECO:0000256" key="5">
    <source>
        <dbReference type="ARBA" id="ARBA00022777"/>
    </source>
</evidence>
<feature type="compositionally biased region" description="Basic and acidic residues" evidence="8">
    <location>
        <begin position="365"/>
        <end position="375"/>
    </location>
</feature>
<evidence type="ECO:0000256" key="7">
    <source>
        <dbReference type="PROSITE-ProRule" id="PRU10141"/>
    </source>
</evidence>
<dbReference type="Proteomes" id="UP000319771">
    <property type="component" value="Unassembled WGS sequence"/>
</dbReference>
<feature type="region of interest" description="Disordered" evidence="8">
    <location>
        <begin position="30"/>
        <end position="69"/>
    </location>
</feature>
<evidence type="ECO:0000256" key="8">
    <source>
        <dbReference type="SAM" id="MobiDB-lite"/>
    </source>
</evidence>
<evidence type="ECO:0000256" key="4">
    <source>
        <dbReference type="ARBA" id="ARBA00022741"/>
    </source>
</evidence>
<feature type="compositionally biased region" description="Polar residues" evidence="8">
    <location>
        <begin position="377"/>
        <end position="386"/>
    </location>
</feature>
<proteinExistence type="predicted"/>
<evidence type="ECO:0000256" key="3">
    <source>
        <dbReference type="ARBA" id="ARBA00022679"/>
    </source>
</evidence>
<dbReference type="InterPro" id="IPR000719">
    <property type="entry name" value="Prot_kinase_dom"/>
</dbReference>
<keyword evidence="3" id="KW-0808">Transferase</keyword>
<dbReference type="Gene3D" id="3.30.200.20">
    <property type="entry name" value="Phosphorylase Kinase, domain 1"/>
    <property type="match status" value="1"/>
</dbReference>
<dbReference type="GO" id="GO:0004674">
    <property type="term" value="F:protein serine/threonine kinase activity"/>
    <property type="evidence" value="ECO:0007669"/>
    <property type="project" value="UniProtKB-KW"/>
</dbReference>
<dbReference type="EMBL" id="VBPB01000003">
    <property type="protein sequence ID" value="TMQ74308.1"/>
    <property type="molecule type" value="Genomic_DNA"/>
</dbReference>
<dbReference type="PANTHER" id="PTHR43289">
    <property type="entry name" value="MITOGEN-ACTIVATED PROTEIN KINASE KINASE KINASE 20-RELATED"/>
    <property type="match status" value="1"/>
</dbReference>
<reference evidence="10 11" key="1">
    <citation type="journal article" date="2019" name="Nat. Microbiol.">
        <title>Mediterranean grassland soil C-N compound turnover is dependent on rainfall and depth, and is mediated by genomically divergent microorganisms.</title>
        <authorList>
            <person name="Diamond S."/>
            <person name="Andeer P.F."/>
            <person name="Li Z."/>
            <person name="Crits-Christoph A."/>
            <person name="Burstein D."/>
            <person name="Anantharaman K."/>
            <person name="Lane K.R."/>
            <person name="Thomas B.C."/>
            <person name="Pan C."/>
            <person name="Northen T.R."/>
            <person name="Banfield J.F."/>
        </authorList>
    </citation>
    <scope>NUCLEOTIDE SEQUENCE [LARGE SCALE GENOMIC DNA]</scope>
    <source>
        <strain evidence="10">WS_11</strain>
    </source>
</reference>
<keyword evidence="2" id="KW-0723">Serine/threonine-protein kinase</keyword>
<feature type="non-terminal residue" evidence="10">
    <location>
        <position position="514"/>
    </location>
</feature>
<dbReference type="Gene3D" id="1.10.510.10">
    <property type="entry name" value="Transferase(Phosphotransferase) domain 1"/>
    <property type="match status" value="1"/>
</dbReference>
<dbReference type="PROSITE" id="PS00108">
    <property type="entry name" value="PROTEIN_KINASE_ST"/>
    <property type="match status" value="1"/>
</dbReference>
<dbReference type="SUPFAM" id="SSF56112">
    <property type="entry name" value="Protein kinase-like (PK-like)"/>
    <property type="match status" value="1"/>
</dbReference>
<dbReference type="EC" id="2.7.11.1" evidence="1"/>
<dbReference type="InterPro" id="IPR008271">
    <property type="entry name" value="Ser/Thr_kinase_AS"/>
</dbReference>
<dbReference type="InterPro" id="IPR017441">
    <property type="entry name" value="Protein_kinase_ATP_BS"/>
</dbReference>
<evidence type="ECO:0000256" key="6">
    <source>
        <dbReference type="ARBA" id="ARBA00022840"/>
    </source>
</evidence>
<feature type="binding site" evidence="7">
    <location>
        <position position="135"/>
    </location>
    <ligand>
        <name>ATP</name>
        <dbReference type="ChEBI" id="CHEBI:30616"/>
    </ligand>
</feature>
<organism evidence="10 11">
    <name type="scientific">Eiseniibacteriota bacterium</name>
    <dbReference type="NCBI Taxonomy" id="2212470"/>
    <lineage>
        <taxon>Bacteria</taxon>
        <taxon>Candidatus Eiseniibacteriota</taxon>
    </lineage>
</organism>
<evidence type="ECO:0000313" key="10">
    <source>
        <dbReference type="EMBL" id="TMQ74308.1"/>
    </source>
</evidence>
<dbReference type="PROSITE" id="PS00107">
    <property type="entry name" value="PROTEIN_KINASE_ATP"/>
    <property type="match status" value="1"/>
</dbReference>
<comment type="caution">
    <text evidence="10">The sequence shown here is derived from an EMBL/GenBank/DDBJ whole genome shotgun (WGS) entry which is preliminary data.</text>
</comment>
<protein>
    <recommendedName>
        <fullName evidence="1">non-specific serine/threonine protein kinase</fullName>
        <ecNumber evidence="1">2.7.11.1</ecNumber>
    </recommendedName>
</protein>
<feature type="region of interest" description="Disordered" evidence="8">
    <location>
        <begin position="365"/>
        <end position="392"/>
    </location>
</feature>
<evidence type="ECO:0000259" key="9">
    <source>
        <dbReference type="PROSITE" id="PS50011"/>
    </source>
</evidence>
<dbReference type="CDD" id="cd14014">
    <property type="entry name" value="STKc_PknB_like"/>
    <property type="match status" value="1"/>
</dbReference>
<feature type="compositionally biased region" description="Basic residues" evidence="8">
    <location>
        <begin position="60"/>
        <end position="69"/>
    </location>
</feature>
<dbReference type="FunFam" id="1.10.510.10:FF:000021">
    <property type="entry name" value="Serine/threonine protein kinase"/>
    <property type="match status" value="1"/>
</dbReference>
<evidence type="ECO:0000256" key="2">
    <source>
        <dbReference type="ARBA" id="ARBA00022527"/>
    </source>
</evidence>